<keyword evidence="4" id="KW-0443">Lipid metabolism</keyword>
<evidence type="ECO:0000256" key="3">
    <source>
        <dbReference type="ARBA" id="ARBA00023027"/>
    </source>
</evidence>
<evidence type="ECO:0000256" key="2">
    <source>
        <dbReference type="ARBA" id="ARBA00023002"/>
    </source>
</evidence>
<dbReference type="Proteomes" id="UP000032180">
    <property type="component" value="Chromosome 7"/>
</dbReference>
<dbReference type="InterPro" id="IPR002347">
    <property type="entry name" value="SDR_fam"/>
</dbReference>
<evidence type="ECO:0000256" key="4">
    <source>
        <dbReference type="ARBA" id="ARBA00023098"/>
    </source>
</evidence>
<dbReference type="InterPro" id="IPR036291">
    <property type="entry name" value="NAD(P)-bd_dom_sf"/>
</dbReference>
<dbReference type="Pfam" id="PF13561">
    <property type="entry name" value="adh_short_C2"/>
    <property type="match status" value="1"/>
</dbReference>
<dbReference type="EnsemblPlants" id="LPERR07G22210.1">
    <property type="protein sequence ID" value="LPERR07G22210.1"/>
    <property type="gene ID" value="LPERR07G22210"/>
</dbReference>
<dbReference type="Gramene" id="LPERR07G22210.1">
    <property type="protein sequence ID" value="LPERR07G22210.1"/>
    <property type="gene ID" value="LPERR07G22210"/>
</dbReference>
<dbReference type="GO" id="GO:0006629">
    <property type="term" value="P:lipid metabolic process"/>
    <property type="evidence" value="ECO:0007669"/>
    <property type="project" value="UniProtKB-KW"/>
</dbReference>
<keyword evidence="3" id="KW-0520">NAD</keyword>
<accession>A0A0D9X2L0</accession>
<dbReference type="STRING" id="77586.A0A0D9X2L0"/>
<organism evidence="6 7">
    <name type="scientific">Leersia perrieri</name>
    <dbReference type="NCBI Taxonomy" id="77586"/>
    <lineage>
        <taxon>Eukaryota</taxon>
        <taxon>Viridiplantae</taxon>
        <taxon>Streptophyta</taxon>
        <taxon>Embryophyta</taxon>
        <taxon>Tracheophyta</taxon>
        <taxon>Spermatophyta</taxon>
        <taxon>Magnoliopsida</taxon>
        <taxon>Liliopsida</taxon>
        <taxon>Poales</taxon>
        <taxon>Poaceae</taxon>
        <taxon>BOP clade</taxon>
        <taxon>Oryzoideae</taxon>
        <taxon>Oryzeae</taxon>
        <taxon>Oryzinae</taxon>
        <taxon>Leersia</taxon>
    </lineage>
</organism>
<reference evidence="7" key="2">
    <citation type="submission" date="2013-12" db="EMBL/GenBank/DDBJ databases">
        <authorList>
            <person name="Yu Y."/>
            <person name="Lee S."/>
            <person name="de Baynast K."/>
            <person name="Wissotski M."/>
            <person name="Liu L."/>
            <person name="Talag J."/>
            <person name="Goicoechea J."/>
            <person name="Angelova A."/>
            <person name="Jetty R."/>
            <person name="Kudrna D."/>
            <person name="Golser W."/>
            <person name="Rivera L."/>
            <person name="Zhang J."/>
            <person name="Wing R."/>
        </authorList>
    </citation>
    <scope>NUCLEOTIDE SEQUENCE</scope>
</reference>
<feature type="region of interest" description="Disordered" evidence="5">
    <location>
        <begin position="1"/>
        <end position="33"/>
    </location>
</feature>
<dbReference type="AlphaFoldDB" id="A0A0D9X2L0"/>
<reference evidence="6" key="3">
    <citation type="submission" date="2015-04" db="UniProtKB">
        <authorList>
            <consortium name="EnsemblPlants"/>
        </authorList>
    </citation>
    <scope>IDENTIFICATION</scope>
</reference>
<evidence type="ECO:0000256" key="1">
    <source>
        <dbReference type="ARBA" id="ARBA00006484"/>
    </source>
</evidence>
<protein>
    <submittedName>
        <fullName evidence="6">Uncharacterized protein</fullName>
    </submittedName>
</protein>
<feature type="compositionally biased region" description="Polar residues" evidence="5">
    <location>
        <begin position="1"/>
        <end position="10"/>
    </location>
</feature>
<dbReference type="GO" id="GO:0016491">
    <property type="term" value="F:oxidoreductase activity"/>
    <property type="evidence" value="ECO:0007669"/>
    <property type="project" value="UniProtKB-KW"/>
</dbReference>
<dbReference type="PANTHER" id="PTHR43180">
    <property type="entry name" value="3-OXOACYL-(ACYL-CARRIER-PROTEIN) REDUCTASE (AFU_ORTHOLOGUE AFUA_6G11210)"/>
    <property type="match status" value="1"/>
</dbReference>
<sequence length="198" mass="21570">MRRRATSSAEVRSRRFSPLKCDEQDETDSITKENHRERRHICRDVQSNAARVKLVVLEPEQIEQMMRLLFDIDVLSGKNRAAASLGGSGGGAKFSTASCRLAGKVVATAAAFVRNGAKVILADVQDDLGRAVATELGHDSTTYTHCDVADESQVAAAVDLATAPSTSCSTTPASRARRRRHHPPWRHSTSLTTTASWR</sequence>
<evidence type="ECO:0000313" key="6">
    <source>
        <dbReference type="EnsemblPlants" id="LPERR07G22210.1"/>
    </source>
</evidence>
<keyword evidence="2" id="KW-0560">Oxidoreductase</keyword>
<evidence type="ECO:0000256" key="5">
    <source>
        <dbReference type="SAM" id="MobiDB-lite"/>
    </source>
</evidence>
<keyword evidence="7" id="KW-1185">Reference proteome</keyword>
<evidence type="ECO:0000313" key="7">
    <source>
        <dbReference type="Proteomes" id="UP000032180"/>
    </source>
</evidence>
<comment type="similarity">
    <text evidence="1">Belongs to the short-chain dehydrogenases/reductases (SDR) family.</text>
</comment>
<reference evidence="6 7" key="1">
    <citation type="submission" date="2012-08" db="EMBL/GenBank/DDBJ databases">
        <title>Oryza genome evolution.</title>
        <authorList>
            <person name="Wing R.A."/>
        </authorList>
    </citation>
    <scope>NUCLEOTIDE SEQUENCE</scope>
</reference>
<dbReference type="Gene3D" id="3.40.50.720">
    <property type="entry name" value="NAD(P)-binding Rossmann-like Domain"/>
    <property type="match status" value="1"/>
</dbReference>
<feature type="compositionally biased region" description="Low complexity" evidence="5">
    <location>
        <begin position="164"/>
        <end position="174"/>
    </location>
</feature>
<feature type="compositionally biased region" description="Basic residues" evidence="5">
    <location>
        <begin position="175"/>
        <end position="185"/>
    </location>
</feature>
<feature type="region of interest" description="Disordered" evidence="5">
    <location>
        <begin position="164"/>
        <end position="198"/>
    </location>
</feature>
<proteinExistence type="inferred from homology"/>
<name>A0A0D9X2L0_9ORYZ</name>
<dbReference type="PANTHER" id="PTHR43180:SF28">
    <property type="entry name" value="NAD(P)-BINDING ROSSMANN-FOLD SUPERFAMILY PROTEIN"/>
    <property type="match status" value="1"/>
</dbReference>
<dbReference type="SUPFAM" id="SSF51735">
    <property type="entry name" value="NAD(P)-binding Rossmann-fold domains"/>
    <property type="match status" value="1"/>
</dbReference>
<dbReference type="HOGENOM" id="CLU_1379913_0_0_1"/>